<dbReference type="InterPro" id="IPR001387">
    <property type="entry name" value="Cro/C1-type_HTH"/>
</dbReference>
<accession>A0A9X1K156</accession>
<dbReference type="PROSITE" id="PS50943">
    <property type="entry name" value="HTH_CROC1"/>
    <property type="match status" value="1"/>
</dbReference>
<dbReference type="RefSeq" id="WP_219497577.1">
    <property type="nucleotide sequence ID" value="NZ_JAHXDN010000001.1"/>
</dbReference>
<gene>
    <name evidence="2" type="ORF">KX928_00035</name>
</gene>
<sequence>MITEFGKAIRKIRIDTDQRLADMAKLIGKSPAFISAIERGEKSPPQGFEEGIVSAYQLDWEVANLLRNLADASRKTFTVKPTSNLEREAAGLMARRMGSSFDALSQQELERIVSILKKQEDG</sequence>
<evidence type="ECO:0000313" key="3">
    <source>
        <dbReference type="Proteomes" id="UP001138661"/>
    </source>
</evidence>
<reference evidence="2" key="1">
    <citation type="submission" date="2021-07" db="EMBL/GenBank/DDBJ databases">
        <title>Roseobacter insulae sp. nov., isolated from a tidal flat.</title>
        <authorList>
            <person name="Park S."/>
            <person name="Yoon J.-H."/>
        </authorList>
    </citation>
    <scope>NUCLEOTIDE SEQUENCE</scope>
    <source>
        <strain evidence="2">YSTF-M11</strain>
    </source>
</reference>
<dbReference type="Proteomes" id="UP001138661">
    <property type="component" value="Unassembled WGS sequence"/>
</dbReference>
<dbReference type="AlphaFoldDB" id="A0A9X1K156"/>
<dbReference type="Pfam" id="PF01381">
    <property type="entry name" value="HTH_3"/>
    <property type="match status" value="1"/>
</dbReference>
<keyword evidence="3" id="KW-1185">Reference proteome</keyword>
<organism evidence="2 3">
    <name type="scientific">Roseobacter insulae</name>
    <dbReference type="NCBI Taxonomy" id="2859783"/>
    <lineage>
        <taxon>Bacteria</taxon>
        <taxon>Pseudomonadati</taxon>
        <taxon>Pseudomonadota</taxon>
        <taxon>Alphaproteobacteria</taxon>
        <taxon>Rhodobacterales</taxon>
        <taxon>Roseobacteraceae</taxon>
        <taxon>Roseobacter</taxon>
    </lineage>
</organism>
<dbReference type="SMART" id="SM00530">
    <property type="entry name" value="HTH_XRE"/>
    <property type="match status" value="1"/>
</dbReference>
<evidence type="ECO:0000259" key="1">
    <source>
        <dbReference type="PROSITE" id="PS50943"/>
    </source>
</evidence>
<dbReference type="EMBL" id="JAHXDN010000001">
    <property type="protein sequence ID" value="MBW4706167.1"/>
    <property type="molecule type" value="Genomic_DNA"/>
</dbReference>
<name>A0A9X1K156_9RHOB</name>
<comment type="caution">
    <text evidence="2">The sequence shown here is derived from an EMBL/GenBank/DDBJ whole genome shotgun (WGS) entry which is preliminary data.</text>
</comment>
<dbReference type="CDD" id="cd00093">
    <property type="entry name" value="HTH_XRE"/>
    <property type="match status" value="1"/>
</dbReference>
<proteinExistence type="predicted"/>
<evidence type="ECO:0000313" key="2">
    <source>
        <dbReference type="EMBL" id="MBW4706167.1"/>
    </source>
</evidence>
<protein>
    <submittedName>
        <fullName evidence="2">Helix-turn-helix domain-containing protein</fullName>
    </submittedName>
</protein>
<feature type="domain" description="HTH cro/C1-type" evidence="1">
    <location>
        <begin position="9"/>
        <end position="63"/>
    </location>
</feature>